<dbReference type="KEGG" id="dmi:Desmer_0099"/>
<keyword evidence="2" id="KW-1185">Reference proteome</keyword>
<dbReference type="Proteomes" id="UP000005262">
    <property type="component" value="Chromosome"/>
</dbReference>
<reference evidence="2" key="2">
    <citation type="submission" date="2012-08" db="EMBL/GenBank/DDBJ databases">
        <title>Finished genome of Desulfosporosinus meridiei DSM 13257.</title>
        <authorList>
            <person name="Huntemann M."/>
            <person name="Wei C.-L."/>
            <person name="Han J."/>
            <person name="Detter J.C."/>
            <person name="Han C."/>
            <person name="Davenport K."/>
            <person name="Daligault H."/>
            <person name="Erkkila T."/>
            <person name="Gu W."/>
            <person name="Munk A.C.C."/>
            <person name="Teshima H."/>
            <person name="Xu Y."/>
            <person name="Chain P."/>
            <person name="Tapia R."/>
            <person name="Chen A."/>
            <person name="Krypides N."/>
            <person name="Mavromatis K."/>
            <person name="Markowitz V."/>
            <person name="Szeto E."/>
            <person name="Ivanova N."/>
            <person name="Mikhailova N."/>
            <person name="Ovchinnikova G."/>
            <person name="Pagani I."/>
            <person name="Pati A."/>
            <person name="Goodwin L."/>
            <person name="Peters L."/>
            <person name="Pitluck S."/>
            <person name="Woyke T."/>
            <person name="Pester M."/>
            <person name="Spring S."/>
            <person name="Ollivier B."/>
            <person name="Rattei T."/>
            <person name="Klenk H.-P."/>
            <person name="Wagner M."/>
            <person name="Loy A."/>
        </authorList>
    </citation>
    <scope>NUCLEOTIDE SEQUENCE [LARGE SCALE GENOMIC DNA]</scope>
    <source>
        <strain evidence="2">ATCC BAA-275 / DSM 13257 / NCIMB 13706 / S10</strain>
    </source>
</reference>
<proteinExistence type="predicted"/>
<dbReference type="EMBL" id="CP003629">
    <property type="protein sequence ID" value="AFQ42197.1"/>
    <property type="molecule type" value="Genomic_DNA"/>
</dbReference>
<reference evidence="1 2" key="1">
    <citation type="journal article" date="2012" name="J. Bacteriol.">
        <title>Complete genome sequences of Desulfosporosinus orientis DSM765T, Desulfosporosinus youngiae DSM17734T, Desulfosporosinus meridiei DSM13257T, and Desulfosporosinus acidiphilus DSM22704T.</title>
        <authorList>
            <person name="Pester M."/>
            <person name="Brambilla E."/>
            <person name="Alazard D."/>
            <person name="Rattei T."/>
            <person name="Weinmaier T."/>
            <person name="Han J."/>
            <person name="Lucas S."/>
            <person name="Lapidus A."/>
            <person name="Cheng J.F."/>
            <person name="Goodwin L."/>
            <person name="Pitluck S."/>
            <person name="Peters L."/>
            <person name="Ovchinnikova G."/>
            <person name="Teshima H."/>
            <person name="Detter J.C."/>
            <person name="Han C.S."/>
            <person name="Tapia R."/>
            <person name="Land M.L."/>
            <person name="Hauser L."/>
            <person name="Kyrpides N.C."/>
            <person name="Ivanova N.N."/>
            <person name="Pagani I."/>
            <person name="Huntmann M."/>
            <person name="Wei C.L."/>
            <person name="Davenport K.W."/>
            <person name="Daligault H."/>
            <person name="Chain P.S."/>
            <person name="Chen A."/>
            <person name="Mavromatis K."/>
            <person name="Markowitz V."/>
            <person name="Szeto E."/>
            <person name="Mikhailova N."/>
            <person name="Pati A."/>
            <person name="Wagner M."/>
            <person name="Woyke T."/>
            <person name="Ollivier B."/>
            <person name="Klenk H.P."/>
            <person name="Spring S."/>
            <person name="Loy A."/>
        </authorList>
    </citation>
    <scope>NUCLEOTIDE SEQUENCE [LARGE SCALE GENOMIC DNA]</scope>
    <source>
        <strain evidence="2">ATCC BAA-275 / DSM 13257 / NCIMB 13706 / S10</strain>
    </source>
</reference>
<dbReference type="AlphaFoldDB" id="J7IKA1"/>
<sequence length="160" mass="17687">MSSFHLIWGVLNSPTWANLGSRGSTLREHTARVCVIRRSVAKGSSPSYRQVTSERPSLNEVVFFYVILLPRRECFKFADVGEFGESRFHPLGIHTAGVCVTGRSVAKGSPFATKGSLGVGWHSSFAAKDSLGDRRLRRNSPPEAFVTGHYRAFRSRADDT</sequence>
<gene>
    <name evidence="1" type="ordered locus">Desmer_0099</name>
</gene>
<name>J7IKA1_DESMD</name>
<evidence type="ECO:0000313" key="1">
    <source>
        <dbReference type="EMBL" id="AFQ42197.1"/>
    </source>
</evidence>
<accession>J7IKA1</accession>
<organism evidence="1 2">
    <name type="scientific">Desulfosporosinus meridiei (strain ATCC BAA-275 / DSM 13257 / KCTC 12902 / NCIMB 13706 / S10)</name>
    <dbReference type="NCBI Taxonomy" id="768704"/>
    <lineage>
        <taxon>Bacteria</taxon>
        <taxon>Bacillati</taxon>
        <taxon>Bacillota</taxon>
        <taxon>Clostridia</taxon>
        <taxon>Eubacteriales</taxon>
        <taxon>Desulfitobacteriaceae</taxon>
        <taxon>Desulfosporosinus</taxon>
    </lineage>
</organism>
<dbReference type="HOGENOM" id="CLU_1649409_0_0_9"/>
<evidence type="ECO:0000313" key="2">
    <source>
        <dbReference type="Proteomes" id="UP000005262"/>
    </source>
</evidence>
<protein>
    <submittedName>
        <fullName evidence="1">Uncharacterized protein</fullName>
    </submittedName>
</protein>